<dbReference type="InterPro" id="IPR003593">
    <property type="entry name" value="AAA+_ATPase"/>
</dbReference>
<dbReference type="InterPro" id="IPR008995">
    <property type="entry name" value="Mo/tungstate-bd_C_term_dom"/>
</dbReference>
<protein>
    <submittedName>
        <fullName evidence="5">Spermidine/putrescine import ATP-binding protein PotA</fullName>
        <ecNumber evidence="5">3.6.3.31</ecNumber>
    </submittedName>
</protein>
<dbReference type="InterPro" id="IPR027417">
    <property type="entry name" value="P-loop_NTPase"/>
</dbReference>
<dbReference type="PROSITE" id="PS50893">
    <property type="entry name" value="ABC_TRANSPORTER_2"/>
    <property type="match status" value="1"/>
</dbReference>
<dbReference type="Gene3D" id="3.40.50.300">
    <property type="entry name" value="P-loop containing nucleotide triphosphate hydrolases"/>
    <property type="match status" value="1"/>
</dbReference>
<keyword evidence="5" id="KW-0378">Hydrolase</keyword>
<dbReference type="InterPro" id="IPR003439">
    <property type="entry name" value="ABC_transporter-like_ATP-bd"/>
</dbReference>
<keyword evidence="3 5" id="KW-0067">ATP-binding</keyword>
<accession>A0A3P3XHE2</accession>
<dbReference type="InterPro" id="IPR050093">
    <property type="entry name" value="ABC_SmlMolc_Importer"/>
</dbReference>
<dbReference type="PANTHER" id="PTHR42781:SF4">
    <property type="entry name" value="SPERMIDINE_PUTRESCINE IMPORT ATP-BINDING PROTEIN POTA"/>
    <property type="match status" value="1"/>
</dbReference>
<dbReference type="PROSITE" id="PS00211">
    <property type="entry name" value="ABC_TRANSPORTER_1"/>
    <property type="match status" value="1"/>
</dbReference>
<organism evidence="5">
    <name type="scientific">uncultured spirochete</name>
    <dbReference type="NCBI Taxonomy" id="156406"/>
    <lineage>
        <taxon>Bacteria</taxon>
        <taxon>Pseudomonadati</taxon>
        <taxon>Spirochaetota</taxon>
        <taxon>Spirochaetia</taxon>
        <taxon>Spirochaetales</taxon>
        <taxon>environmental samples</taxon>
    </lineage>
</organism>
<name>A0A3P3XHE2_9SPIR</name>
<dbReference type="GO" id="GO:0016887">
    <property type="term" value="F:ATP hydrolysis activity"/>
    <property type="evidence" value="ECO:0007669"/>
    <property type="project" value="InterPro"/>
</dbReference>
<proteinExistence type="predicted"/>
<reference evidence="5" key="1">
    <citation type="submission" date="2017-02" db="EMBL/GenBank/DDBJ databases">
        <authorList>
            <person name="Regsiter A."/>
            <person name="William W."/>
        </authorList>
    </citation>
    <scope>NUCLEOTIDE SEQUENCE</scope>
    <source>
        <strain evidence="5">Bib</strain>
    </source>
</reference>
<dbReference type="EC" id="3.6.3.31" evidence="5"/>
<sequence>MADLQLSAVSKSYGTHRVLDKITFKVNSGECFTLLGPSGCGKTVILRLIAGFESPDEGEVSIGGHVVATAKHSLPPEERHIGVVFQDYAVWPHKTVYENIAYPLEIAKMPHEQIKSAVSDAIDQVNLAGLAQRYPYQLSGGQQQRVALARALVTKPDVMLLDEPLTNLDANLREEMRFEIKELQRKTGTTIFYVTHDQEVALAISDKMAVMDDKGIIRQIGSPDEVYERPIDAFVYQFLGIPNFIPVAIKSGQAFIDTDAVQGAAELPLQALADFPSQRFPGPKGKLACRPMDVILSRSIHPETMVKAKIVRLSLLGPIVDYLLDIGGIAIRAQMQTEAAMAQDLLIEEGQECGVRFAEPKWFSEDGEAIR</sequence>
<evidence type="ECO:0000259" key="4">
    <source>
        <dbReference type="PROSITE" id="PS50893"/>
    </source>
</evidence>
<evidence type="ECO:0000256" key="2">
    <source>
        <dbReference type="ARBA" id="ARBA00022741"/>
    </source>
</evidence>
<evidence type="ECO:0000256" key="1">
    <source>
        <dbReference type="ARBA" id="ARBA00022448"/>
    </source>
</evidence>
<keyword evidence="1" id="KW-0813">Transport</keyword>
<evidence type="ECO:0000313" key="5">
    <source>
        <dbReference type="EMBL" id="SLM11952.1"/>
    </source>
</evidence>
<gene>
    <name evidence="5" type="primary">potA</name>
    <name evidence="5" type="ORF">SPIROBIBN47_210138</name>
</gene>
<dbReference type="FunFam" id="3.40.50.300:FF:000425">
    <property type="entry name" value="Probable ABC transporter, ATP-binding subunit"/>
    <property type="match status" value="1"/>
</dbReference>
<dbReference type="SMART" id="SM00382">
    <property type="entry name" value="AAA"/>
    <property type="match status" value="1"/>
</dbReference>
<feature type="domain" description="ABC transporter" evidence="4">
    <location>
        <begin position="4"/>
        <end position="239"/>
    </location>
</feature>
<dbReference type="GO" id="GO:0015697">
    <property type="term" value="P:quaternary ammonium group transport"/>
    <property type="evidence" value="ECO:0007669"/>
    <property type="project" value="UniProtKB-ARBA"/>
</dbReference>
<dbReference type="PANTHER" id="PTHR42781">
    <property type="entry name" value="SPERMIDINE/PUTRESCINE IMPORT ATP-BINDING PROTEIN POTA"/>
    <property type="match status" value="1"/>
</dbReference>
<dbReference type="SUPFAM" id="SSF52540">
    <property type="entry name" value="P-loop containing nucleoside triphosphate hydrolases"/>
    <property type="match status" value="1"/>
</dbReference>
<keyword evidence="2" id="KW-0547">Nucleotide-binding</keyword>
<dbReference type="SUPFAM" id="SSF50331">
    <property type="entry name" value="MOP-like"/>
    <property type="match status" value="1"/>
</dbReference>
<dbReference type="GO" id="GO:0005524">
    <property type="term" value="F:ATP binding"/>
    <property type="evidence" value="ECO:0007669"/>
    <property type="project" value="UniProtKB-KW"/>
</dbReference>
<dbReference type="Pfam" id="PF00005">
    <property type="entry name" value="ABC_tran"/>
    <property type="match status" value="1"/>
</dbReference>
<dbReference type="AlphaFoldDB" id="A0A3P3XHE2"/>
<dbReference type="EMBL" id="FWDM01000014">
    <property type="protein sequence ID" value="SLM11952.1"/>
    <property type="molecule type" value="Genomic_DNA"/>
</dbReference>
<evidence type="ECO:0000256" key="3">
    <source>
        <dbReference type="ARBA" id="ARBA00022840"/>
    </source>
</evidence>
<dbReference type="InterPro" id="IPR017871">
    <property type="entry name" value="ABC_transporter-like_CS"/>
</dbReference>